<keyword evidence="2" id="KW-1185">Reference proteome</keyword>
<reference evidence="1 2" key="1">
    <citation type="submission" date="2018-11" db="EMBL/GenBank/DDBJ databases">
        <authorList>
            <consortium name="Pathogen Informatics"/>
        </authorList>
    </citation>
    <scope>NUCLEOTIDE SEQUENCE [LARGE SCALE GENOMIC DNA]</scope>
    <source>
        <strain>Denwood</strain>
        <strain evidence="2">Zambia</strain>
    </source>
</reference>
<evidence type="ECO:0000313" key="1">
    <source>
        <dbReference type="EMBL" id="VDP68694.1"/>
    </source>
</evidence>
<dbReference type="PROSITE" id="PS51465">
    <property type="entry name" value="KAZAL_2"/>
    <property type="match status" value="1"/>
</dbReference>
<dbReference type="InterPro" id="IPR002350">
    <property type="entry name" value="Kazal_dom"/>
</dbReference>
<organism evidence="1 2">
    <name type="scientific">Schistosoma mattheei</name>
    <dbReference type="NCBI Taxonomy" id="31246"/>
    <lineage>
        <taxon>Eukaryota</taxon>
        <taxon>Metazoa</taxon>
        <taxon>Spiralia</taxon>
        <taxon>Lophotrochozoa</taxon>
        <taxon>Platyhelminthes</taxon>
        <taxon>Trematoda</taxon>
        <taxon>Digenea</taxon>
        <taxon>Strigeidida</taxon>
        <taxon>Schistosomatoidea</taxon>
        <taxon>Schistosomatidae</taxon>
        <taxon>Schistosoma</taxon>
    </lineage>
</organism>
<dbReference type="Gene3D" id="3.30.60.30">
    <property type="match status" value="1"/>
</dbReference>
<dbReference type="CDD" id="cd00104">
    <property type="entry name" value="KAZAL_FS"/>
    <property type="match status" value="1"/>
</dbReference>
<gene>
    <name evidence="1" type="ORF">SMTD_LOCUS15470</name>
</gene>
<dbReference type="InterPro" id="IPR036058">
    <property type="entry name" value="Kazal_dom_sf"/>
</dbReference>
<dbReference type="EMBL" id="UZAL01035894">
    <property type="protein sequence ID" value="VDP68694.1"/>
    <property type="molecule type" value="Genomic_DNA"/>
</dbReference>
<evidence type="ECO:0000313" key="2">
    <source>
        <dbReference type="Proteomes" id="UP000269396"/>
    </source>
</evidence>
<accession>A0A183PM85</accession>
<dbReference type="SUPFAM" id="SSF100895">
    <property type="entry name" value="Kazal-type serine protease inhibitors"/>
    <property type="match status" value="1"/>
</dbReference>
<protein>
    <submittedName>
        <fullName evidence="1">Uncharacterized protein</fullName>
    </submittedName>
</protein>
<name>A0A183PM85_9TREM</name>
<dbReference type="Pfam" id="PF00050">
    <property type="entry name" value="Kazal_1"/>
    <property type="match status" value="1"/>
</dbReference>
<dbReference type="AlphaFoldDB" id="A0A183PM85"/>
<dbReference type="Proteomes" id="UP000269396">
    <property type="component" value="Unassembled WGS sequence"/>
</dbReference>
<proteinExistence type="predicted"/>
<sequence>MSISAIPSSSLLITNDPSPTTNKIISSLKSNENSIHQNIQQIKADENVQHDSPHLSQFINHSPIIEFNSINNNQYKCSLTSCPNELNPICDTEGTIYINDCLLKKYFCQKINNGELPKIISCNSTIQNGGGGSRQKTLDLVFVLLGTRQQGVSVILRGLVLTDGFNLVSPSFTVRDVTTEISGPRLTSCGTTI</sequence>